<reference evidence="3 4" key="1">
    <citation type="submission" date="2014-01" db="EMBL/GenBank/DDBJ databases">
        <title>Roseivivax halodurans JCM 10272 Genome Sequencing.</title>
        <authorList>
            <person name="Lai Q."/>
            <person name="Li G."/>
            <person name="Shao Z."/>
        </authorList>
    </citation>
    <scope>NUCLEOTIDE SEQUENCE [LARGE SCALE GENOMIC DNA]</scope>
    <source>
        <strain evidence="3 4">JCM 10272</strain>
    </source>
</reference>
<keyword evidence="4" id="KW-1185">Reference proteome</keyword>
<dbReference type="Pfam" id="PF08327">
    <property type="entry name" value="AHSA1"/>
    <property type="match status" value="1"/>
</dbReference>
<comment type="similarity">
    <text evidence="1">Belongs to the AHA1 family.</text>
</comment>
<dbReference type="PATRIC" id="fig|1449350.3.peg.687"/>
<dbReference type="InterPro" id="IPR013538">
    <property type="entry name" value="ASHA1/2-like_C"/>
</dbReference>
<dbReference type="Gene3D" id="3.30.530.20">
    <property type="match status" value="1"/>
</dbReference>
<dbReference type="SUPFAM" id="SSF55961">
    <property type="entry name" value="Bet v1-like"/>
    <property type="match status" value="1"/>
</dbReference>
<dbReference type="SMART" id="SM00418">
    <property type="entry name" value="HTH_ARSR"/>
    <property type="match status" value="1"/>
</dbReference>
<proteinExistence type="inferred from homology"/>
<dbReference type="eggNOG" id="COG0640">
    <property type="taxonomic scope" value="Bacteria"/>
</dbReference>
<comment type="caution">
    <text evidence="3">The sequence shown here is derived from an EMBL/GenBank/DDBJ whole genome shotgun (WGS) entry which is preliminary data.</text>
</comment>
<dbReference type="InterPro" id="IPR036388">
    <property type="entry name" value="WH-like_DNA-bd_sf"/>
</dbReference>
<dbReference type="NCBIfam" id="NF033788">
    <property type="entry name" value="HTH_metalloreg"/>
    <property type="match status" value="1"/>
</dbReference>
<dbReference type="RefSeq" id="WP_037258670.1">
    <property type="nucleotide sequence ID" value="NZ_JALZ01000002.1"/>
</dbReference>
<dbReference type="InterPro" id="IPR011991">
    <property type="entry name" value="ArsR-like_HTH"/>
</dbReference>
<dbReference type="InterPro" id="IPR023393">
    <property type="entry name" value="START-like_dom_sf"/>
</dbReference>
<accession>X7EJR3</accession>
<dbReference type="SUPFAM" id="SSF46785">
    <property type="entry name" value="Winged helix' DNA-binding domain"/>
    <property type="match status" value="1"/>
</dbReference>
<dbReference type="AlphaFoldDB" id="X7EJR3"/>
<dbReference type="PANTHER" id="PTHR38600">
    <property type="entry name" value="TRANSCRIPTIONAL REGULATORY PROTEIN"/>
    <property type="match status" value="1"/>
</dbReference>
<organism evidence="3 4">
    <name type="scientific">Roseivivax halodurans JCM 10272</name>
    <dbReference type="NCBI Taxonomy" id="1449350"/>
    <lineage>
        <taxon>Bacteria</taxon>
        <taxon>Pseudomonadati</taxon>
        <taxon>Pseudomonadota</taxon>
        <taxon>Alphaproteobacteria</taxon>
        <taxon>Rhodobacterales</taxon>
        <taxon>Roseobacteraceae</taxon>
        <taxon>Roseivivax</taxon>
    </lineage>
</organism>
<gene>
    <name evidence="3" type="ORF">OCH239_08220</name>
</gene>
<dbReference type="InterPro" id="IPR001845">
    <property type="entry name" value="HTH_ArsR_DNA-bd_dom"/>
</dbReference>
<dbReference type="eggNOG" id="COG3832">
    <property type="taxonomic scope" value="Bacteria"/>
</dbReference>
<evidence type="ECO:0000313" key="4">
    <source>
        <dbReference type="Proteomes" id="UP000022447"/>
    </source>
</evidence>
<dbReference type="InterPro" id="IPR036390">
    <property type="entry name" value="WH_DNA-bd_sf"/>
</dbReference>
<dbReference type="GO" id="GO:0003700">
    <property type="term" value="F:DNA-binding transcription factor activity"/>
    <property type="evidence" value="ECO:0007669"/>
    <property type="project" value="InterPro"/>
</dbReference>
<sequence>MDAIFKALNDPARRALMDSLRARDGQTLTELEEQLEMSRFGVMKHLKVLEDAHLVTTARRGRFKHHYLNPLPLQELVDRWVHPFLQPQTEKLSALKAQLETETMTDKPDFVMSTFIRCTPEALWQALTDPAKMEEYHFFARKVDLDGDTLHYHNGEGDVLLSARTIATEKHRRIESTFQIAGPDAPKASRTVFLIDPQGEQCRLTVEHYELTFPVVPGQGVHDGWSRWAAGLKSYMETGKALNFEPAMAG</sequence>
<dbReference type="EMBL" id="JALZ01000002">
    <property type="protein sequence ID" value="ETX16135.1"/>
    <property type="molecule type" value="Genomic_DNA"/>
</dbReference>
<dbReference type="Gene3D" id="1.10.10.10">
    <property type="entry name" value="Winged helix-like DNA-binding domain superfamily/Winged helix DNA-binding domain"/>
    <property type="match status" value="1"/>
</dbReference>
<dbReference type="OrthoDB" id="9815653at2"/>
<evidence type="ECO:0000256" key="1">
    <source>
        <dbReference type="ARBA" id="ARBA00006817"/>
    </source>
</evidence>
<feature type="domain" description="HTH arsR-type" evidence="2">
    <location>
        <begin position="1"/>
        <end position="88"/>
    </location>
</feature>
<dbReference type="PRINTS" id="PR00778">
    <property type="entry name" value="HTHARSR"/>
</dbReference>
<protein>
    <submittedName>
        <fullName evidence="3">ArsR family transcriptional regulator</fullName>
    </submittedName>
</protein>
<dbReference type="STRING" id="1449350.OCH239_08220"/>
<dbReference type="PROSITE" id="PS50987">
    <property type="entry name" value="HTH_ARSR_2"/>
    <property type="match status" value="1"/>
</dbReference>
<dbReference type="CDD" id="cd00090">
    <property type="entry name" value="HTH_ARSR"/>
    <property type="match status" value="1"/>
</dbReference>
<name>X7EJR3_9RHOB</name>
<evidence type="ECO:0000313" key="3">
    <source>
        <dbReference type="EMBL" id="ETX16135.1"/>
    </source>
</evidence>
<evidence type="ECO:0000259" key="2">
    <source>
        <dbReference type="PROSITE" id="PS50987"/>
    </source>
</evidence>
<dbReference type="PANTHER" id="PTHR38600:SF1">
    <property type="entry name" value="TRANSCRIPTIONAL REGULATORY PROTEIN"/>
    <property type="match status" value="1"/>
</dbReference>
<dbReference type="Pfam" id="PF12840">
    <property type="entry name" value="HTH_20"/>
    <property type="match status" value="1"/>
</dbReference>
<dbReference type="Proteomes" id="UP000022447">
    <property type="component" value="Unassembled WGS sequence"/>
</dbReference>